<dbReference type="Pfam" id="PF00155">
    <property type="entry name" value="Aminotran_1_2"/>
    <property type="match status" value="1"/>
</dbReference>
<dbReference type="CDD" id="cd00609">
    <property type="entry name" value="AAT_like"/>
    <property type="match status" value="1"/>
</dbReference>
<dbReference type="Proteomes" id="UP001431131">
    <property type="component" value="Unassembled WGS sequence"/>
</dbReference>
<evidence type="ECO:0000256" key="1">
    <source>
        <dbReference type="ARBA" id="ARBA00001933"/>
    </source>
</evidence>
<dbReference type="EMBL" id="JAKTTI010000007">
    <property type="protein sequence ID" value="MCH1625024.1"/>
    <property type="molecule type" value="Genomic_DNA"/>
</dbReference>
<keyword evidence="7" id="KW-0804">Transcription</keyword>
<sequence length="465" mass="52625">MLWFHVERKDTKSLTQQVYEQIRMYILDGDLKVNEKLPSTRELATSVGVSRNIVLEVYDQLVAEGYLVVRPKSGTYVAPGSSFKVKSQQDTASYQQDQPGMIEQNMIDFRAAHPAMDHFPRKVWGRLAKEICYDAPDSIFGYHVAGGHPELKRVLAAYLLRTRGVKCDPNQIVITSGATQALSIITELLVDAANPYVAVEDPVTYEMRNIFSYAGASIRPIPVDHEGIQPEFLSNDEPPSFIFVIPSHQFPLGGTLTIQRRIKLIEYARQMNCYIVEDDYDSEFTYEGSPVPSLQGLDPGKVLYVGTFSKILSPALRIGYVVLPTNLIEPFQTLKWYTDRHNSSLEQLILARFIEEGNLDKHIRKMRKVYQQRRKALVDGLLATFPECTILGQAAGMHLVVELKNIIFDSHCLQRIEDQGVRVYPVEDFSLVKGKHMHQIVIGYGSLTVDEIKDGISRLKKALYV</sequence>
<evidence type="ECO:0000256" key="6">
    <source>
        <dbReference type="ARBA" id="ARBA00023125"/>
    </source>
</evidence>
<dbReference type="InterPro" id="IPR004839">
    <property type="entry name" value="Aminotransferase_I/II_large"/>
</dbReference>
<dbReference type="PROSITE" id="PS50949">
    <property type="entry name" value="HTH_GNTR"/>
    <property type="match status" value="1"/>
</dbReference>
<dbReference type="Pfam" id="PF00392">
    <property type="entry name" value="GntR"/>
    <property type="match status" value="1"/>
</dbReference>
<feature type="domain" description="HTH gntR-type" evidence="8">
    <location>
        <begin position="12"/>
        <end position="80"/>
    </location>
</feature>
<dbReference type="CDD" id="cd07377">
    <property type="entry name" value="WHTH_GntR"/>
    <property type="match status" value="1"/>
</dbReference>
<dbReference type="SUPFAM" id="SSF53383">
    <property type="entry name" value="PLP-dependent transferases"/>
    <property type="match status" value="1"/>
</dbReference>
<reference evidence="9" key="1">
    <citation type="submission" date="2022-02" db="EMBL/GenBank/DDBJ databases">
        <title>Fredinandcohnia quinoae sp. nov. isolated from Chenopodium quinoa seeds.</title>
        <authorList>
            <person name="Saati-Santamaria Z."/>
            <person name="Flores-Felix J.D."/>
            <person name="Igual J.M."/>
            <person name="Velazquez E."/>
            <person name="Garcia-Fraile P."/>
            <person name="Martinez-Molina E."/>
        </authorList>
    </citation>
    <scope>NUCLEOTIDE SEQUENCE</scope>
    <source>
        <strain evidence="9">SECRCQ15</strain>
    </source>
</reference>
<dbReference type="InterPro" id="IPR015421">
    <property type="entry name" value="PyrdxlP-dep_Trfase_major"/>
</dbReference>
<dbReference type="PRINTS" id="PR00035">
    <property type="entry name" value="HTHGNTR"/>
</dbReference>
<accession>A0AAW5E2M4</accession>
<dbReference type="Gene3D" id="3.40.640.10">
    <property type="entry name" value="Type I PLP-dependent aspartate aminotransferase-like (Major domain)"/>
    <property type="match status" value="1"/>
</dbReference>
<evidence type="ECO:0000256" key="4">
    <source>
        <dbReference type="ARBA" id="ARBA00022898"/>
    </source>
</evidence>
<gene>
    <name evidence="9" type="ORF">MJG50_06760</name>
</gene>
<keyword evidence="3 9" id="KW-0808">Transferase</keyword>
<comment type="similarity">
    <text evidence="2">In the C-terminal section; belongs to the class-I pyridoxal-phosphate-dependent aminotransferase family.</text>
</comment>
<dbReference type="AlphaFoldDB" id="A0AAW5E2M4"/>
<comment type="cofactor">
    <cofactor evidence="1">
        <name>pyridoxal 5'-phosphate</name>
        <dbReference type="ChEBI" id="CHEBI:597326"/>
    </cofactor>
</comment>
<protein>
    <submittedName>
        <fullName evidence="9">PLP-dependent aminotransferase family protein</fullName>
    </submittedName>
</protein>
<proteinExistence type="inferred from homology"/>
<dbReference type="InterPro" id="IPR051446">
    <property type="entry name" value="HTH_trans_reg/aminotransferase"/>
</dbReference>
<dbReference type="GO" id="GO:0030170">
    <property type="term" value="F:pyridoxal phosphate binding"/>
    <property type="evidence" value="ECO:0007669"/>
    <property type="project" value="InterPro"/>
</dbReference>
<name>A0AAW5E2M4_9BACI</name>
<dbReference type="InterPro" id="IPR036388">
    <property type="entry name" value="WH-like_DNA-bd_sf"/>
</dbReference>
<keyword evidence="10" id="KW-1185">Reference proteome</keyword>
<organism evidence="9 10">
    <name type="scientific">Fredinandcohnia quinoae</name>
    <dbReference type="NCBI Taxonomy" id="2918902"/>
    <lineage>
        <taxon>Bacteria</taxon>
        <taxon>Bacillati</taxon>
        <taxon>Bacillota</taxon>
        <taxon>Bacilli</taxon>
        <taxon>Bacillales</taxon>
        <taxon>Bacillaceae</taxon>
        <taxon>Fredinandcohnia</taxon>
    </lineage>
</organism>
<evidence type="ECO:0000313" key="9">
    <source>
        <dbReference type="EMBL" id="MCH1625024.1"/>
    </source>
</evidence>
<dbReference type="PANTHER" id="PTHR46577:SF1">
    <property type="entry name" value="HTH-TYPE TRANSCRIPTIONAL REGULATORY PROTEIN GABR"/>
    <property type="match status" value="1"/>
</dbReference>
<dbReference type="PANTHER" id="PTHR46577">
    <property type="entry name" value="HTH-TYPE TRANSCRIPTIONAL REGULATORY PROTEIN GABR"/>
    <property type="match status" value="1"/>
</dbReference>
<dbReference type="InterPro" id="IPR000524">
    <property type="entry name" value="Tscrpt_reg_HTH_GntR"/>
</dbReference>
<dbReference type="GO" id="GO:0003677">
    <property type="term" value="F:DNA binding"/>
    <property type="evidence" value="ECO:0007669"/>
    <property type="project" value="UniProtKB-KW"/>
</dbReference>
<evidence type="ECO:0000256" key="7">
    <source>
        <dbReference type="ARBA" id="ARBA00023163"/>
    </source>
</evidence>
<keyword evidence="5" id="KW-0805">Transcription regulation</keyword>
<keyword evidence="6" id="KW-0238">DNA-binding</keyword>
<dbReference type="GO" id="GO:0008483">
    <property type="term" value="F:transaminase activity"/>
    <property type="evidence" value="ECO:0007669"/>
    <property type="project" value="UniProtKB-KW"/>
</dbReference>
<comment type="caution">
    <text evidence="9">The sequence shown here is derived from an EMBL/GenBank/DDBJ whole genome shotgun (WGS) entry which is preliminary data.</text>
</comment>
<evidence type="ECO:0000313" key="10">
    <source>
        <dbReference type="Proteomes" id="UP001431131"/>
    </source>
</evidence>
<evidence type="ECO:0000256" key="3">
    <source>
        <dbReference type="ARBA" id="ARBA00022576"/>
    </source>
</evidence>
<dbReference type="Gene3D" id="1.10.10.10">
    <property type="entry name" value="Winged helix-like DNA-binding domain superfamily/Winged helix DNA-binding domain"/>
    <property type="match status" value="1"/>
</dbReference>
<dbReference type="InterPro" id="IPR036390">
    <property type="entry name" value="WH_DNA-bd_sf"/>
</dbReference>
<evidence type="ECO:0000259" key="8">
    <source>
        <dbReference type="PROSITE" id="PS50949"/>
    </source>
</evidence>
<evidence type="ECO:0000256" key="5">
    <source>
        <dbReference type="ARBA" id="ARBA00023015"/>
    </source>
</evidence>
<keyword evidence="3 9" id="KW-0032">Aminotransferase</keyword>
<dbReference type="SMART" id="SM00345">
    <property type="entry name" value="HTH_GNTR"/>
    <property type="match status" value="1"/>
</dbReference>
<dbReference type="SUPFAM" id="SSF46785">
    <property type="entry name" value="Winged helix' DNA-binding domain"/>
    <property type="match status" value="1"/>
</dbReference>
<dbReference type="GO" id="GO:0003700">
    <property type="term" value="F:DNA-binding transcription factor activity"/>
    <property type="evidence" value="ECO:0007669"/>
    <property type="project" value="InterPro"/>
</dbReference>
<dbReference type="InterPro" id="IPR015424">
    <property type="entry name" value="PyrdxlP-dep_Trfase"/>
</dbReference>
<dbReference type="RefSeq" id="WP_240253935.1">
    <property type="nucleotide sequence ID" value="NZ_JAKTTI010000007.1"/>
</dbReference>
<keyword evidence="4" id="KW-0663">Pyridoxal phosphate</keyword>
<evidence type="ECO:0000256" key="2">
    <source>
        <dbReference type="ARBA" id="ARBA00005384"/>
    </source>
</evidence>